<dbReference type="AlphaFoldDB" id="A0AAW5K2Q3"/>
<sequence length="275" mass="30448">MPLIIVPTPVGNLEDMTLRGLRELREADVIACEDTRHTLQLLNHFEIKKPLVSCHEHNETARVEPLMARLAAGERVALVSDAGTPGLSDPGGIIVRAAMERGFPIDVLPGANALLPALLLSGIGMESFLFVGFLKGRQEEKRKRLEEMKNVRETLVFYMSPHRLLKELELMGGLLGDRRAALVREISKVHQETIRGTLLSFCDTMPEGKIRGEFVCVVEGAAEEKGDDNAWRDEALELARAGESTKNLANSLAIKYGIQKNVIKKFIIENCSREA</sequence>
<evidence type="ECO:0000256" key="5">
    <source>
        <dbReference type="ARBA" id="ARBA00022691"/>
    </source>
</evidence>
<keyword evidence="4 6" id="KW-0808">Transferase</keyword>
<feature type="domain" description="Tetrapyrrole methylase" evidence="8">
    <location>
        <begin position="3"/>
        <end position="198"/>
    </location>
</feature>
<keyword evidence="3 6" id="KW-0489">Methyltransferase</keyword>
<dbReference type="GO" id="GO:0005737">
    <property type="term" value="C:cytoplasm"/>
    <property type="evidence" value="ECO:0007669"/>
    <property type="project" value="UniProtKB-SubCell"/>
</dbReference>
<evidence type="ECO:0000313" key="9">
    <source>
        <dbReference type="EMBL" id="MCQ4813430.1"/>
    </source>
</evidence>
<evidence type="ECO:0000256" key="1">
    <source>
        <dbReference type="ARBA" id="ARBA00022490"/>
    </source>
</evidence>
<dbReference type="Pfam" id="PF00590">
    <property type="entry name" value="TP_methylase"/>
    <property type="match status" value="1"/>
</dbReference>
<comment type="subcellular location">
    <subcellularLocation>
        <location evidence="6">Cytoplasm</location>
    </subcellularLocation>
</comment>
<dbReference type="Gene3D" id="3.40.1010.10">
    <property type="entry name" value="Cobalt-precorrin-4 Transmethylase, Domain 1"/>
    <property type="match status" value="1"/>
</dbReference>
<dbReference type="Proteomes" id="UP001205919">
    <property type="component" value="Unassembled WGS sequence"/>
</dbReference>
<dbReference type="EC" id="2.1.1.198" evidence="6"/>
<comment type="caution">
    <text evidence="9">The sequence shown here is derived from an EMBL/GenBank/DDBJ whole genome shotgun (WGS) entry which is preliminary data.</text>
</comment>
<dbReference type="RefSeq" id="WP_256181482.1">
    <property type="nucleotide sequence ID" value="NZ_CP171104.1"/>
</dbReference>
<evidence type="ECO:0000256" key="7">
    <source>
        <dbReference type="SAM" id="Phobius"/>
    </source>
</evidence>
<dbReference type="NCBIfam" id="TIGR00096">
    <property type="entry name" value="16S rRNA (cytidine(1402)-2'-O)-methyltransferase"/>
    <property type="match status" value="1"/>
</dbReference>
<comment type="function">
    <text evidence="6">Catalyzes the 2'-O-methylation of the ribose of cytidine 1402 (C1402) in 16S rRNA.</text>
</comment>
<dbReference type="InterPro" id="IPR014776">
    <property type="entry name" value="4pyrrole_Mease_sub2"/>
</dbReference>
<dbReference type="FunFam" id="3.40.1010.10:FF:000007">
    <property type="entry name" value="Ribosomal RNA small subunit methyltransferase I"/>
    <property type="match status" value="1"/>
</dbReference>
<proteinExistence type="inferred from homology"/>
<organism evidence="9 10">
    <name type="scientific">Cloacibacillus evryensis</name>
    <dbReference type="NCBI Taxonomy" id="508460"/>
    <lineage>
        <taxon>Bacteria</taxon>
        <taxon>Thermotogati</taxon>
        <taxon>Synergistota</taxon>
        <taxon>Synergistia</taxon>
        <taxon>Synergistales</taxon>
        <taxon>Synergistaceae</taxon>
        <taxon>Cloacibacillus</taxon>
    </lineage>
</organism>
<keyword evidence="1 6" id="KW-0963">Cytoplasm</keyword>
<gene>
    <name evidence="6 9" type="primary">rsmI</name>
    <name evidence="9" type="ORF">NE630_03205</name>
</gene>
<evidence type="ECO:0000256" key="2">
    <source>
        <dbReference type="ARBA" id="ARBA00022552"/>
    </source>
</evidence>
<dbReference type="SUPFAM" id="SSF53790">
    <property type="entry name" value="Tetrapyrrole methylase"/>
    <property type="match status" value="1"/>
</dbReference>
<reference evidence="9 10" key="1">
    <citation type="submission" date="2022-06" db="EMBL/GenBank/DDBJ databases">
        <title>Isolation of gut microbiota from human fecal samples.</title>
        <authorList>
            <person name="Pamer E.G."/>
            <person name="Barat B."/>
            <person name="Waligurski E."/>
            <person name="Medina S."/>
            <person name="Paddock L."/>
            <person name="Mostad J."/>
        </authorList>
    </citation>
    <scope>NUCLEOTIDE SEQUENCE [LARGE SCALE GENOMIC DNA]</scope>
    <source>
        <strain evidence="9 10">DFI.9.90</strain>
    </source>
</reference>
<dbReference type="EMBL" id="JANFYT010000005">
    <property type="protein sequence ID" value="MCQ4813430.1"/>
    <property type="molecule type" value="Genomic_DNA"/>
</dbReference>
<dbReference type="CDD" id="cd11648">
    <property type="entry name" value="RsmI"/>
    <property type="match status" value="1"/>
</dbReference>
<name>A0AAW5K2Q3_9BACT</name>
<dbReference type="GO" id="GO:0070677">
    <property type="term" value="F:rRNA (cytosine-2'-O-)-methyltransferase activity"/>
    <property type="evidence" value="ECO:0007669"/>
    <property type="project" value="UniProtKB-UniRule"/>
</dbReference>
<evidence type="ECO:0000256" key="4">
    <source>
        <dbReference type="ARBA" id="ARBA00022679"/>
    </source>
</evidence>
<accession>A0AAW5K2Q3</accession>
<keyword evidence="7" id="KW-0812">Transmembrane</keyword>
<comment type="catalytic activity">
    <reaction evidence="6">
        <text>cytidine(1402) in 16S rRNA + S-adenosyl-L-methionine = 2'-O-methylcytidine(1402) in 16S rRNA + S-adenosyl-L-homocysteine + H(+)</text>
        <dbReference type="Rhea" id="RHEA:42924"/>
        <dbReference type="Rhea" id="RHEA-COMP:10285"/>
        <dbReference type="Rhea" id="RHEA-COMP:10286"/>
        <dbReference type="ChEBI" id="CHEBI:15378"/>
        <dbReference type="ChEBI" id="CHEBI:57856"/>
        <dbReference type="ChEBI" id="CHEBI:59789"/>
        <dbReference type="ChEBI" id="CHEBI:74495"/>
        <dbReference type="ChEBI" id="CHEBI:82748"/>
        <dbReference type="EC" id="2.1.1.198"/>
    </reaction>
</comment>
<evidence type="ECO:0000256" key="6">
    <source>
        <dbReference type="HAMAP-Rule" id="MF_01877"/>
    </source>
</evidence>
<evidence type="ECO:0000256" key="3">
    <source>
        <dbReference type="ARBA" id="ARBA00022603"/>
    </source>
</evidence>
<keyword evidence="5 6" id="KW-0949">S-adenosyl-L-methionine</keyword>
<feature type="transmembrane region" description="Helical" evidence="7">
    <location>
        <begin position="113"/>
        <end position="134"/>
    </location>
</feature>
<dbReference type="FunFam" id="3.30.950.10:FF:000002">
    <property type="entry name" value="Ribosomal RNA small subunit methyltransferase I"/>
    <property type="match status" value="1"/>
</dbReference>
<dbReference type="InterPro" id="IPR035996">
    <property type="entry name" value="4pyrrol_Methylase_sf"/>
</dbReference>
<dbReference type="Gene3D" id="3.30.950.10">
    <property type="entry name" value="Methyltransferase, Cobalt-precorrin-4 Transmethylase, Domain 2"/>
    <property type="match status" value="1"/>
</dbReference>
<dbReference type="InterPro" id="IPR014777">
    <property type="entry name" value="4pyrrole_Mease_sub1"/>
</dbReference>
<dbReference type="PROSITE" id="PS01296">
    <property type="entry name" value="RSMI"/>
    <property type="match status" value="1"/>
</dbReference>
<dbReference type="InterPro" id="IPR018063">
    <property type="entry name" value="SAM_MeTrfase_RsmI_CS"/>
</dbReference>
<dbReference type="PIRSF" id="PIRSF005917">
    <property type="entry name" value="MTase_YraL"/>
    <property type="match status" value="1"/>
</dbReference>
<dbReference type="InterPro" id="IPR008189">
    <property type="entry name" value="rRNA_ssu_MeTfrase_I"/>
</dbReference>
<keyword evidence="2 6" id="KW-0698">rRNA processing</keyword>
<dbReference type="PANTHER" id="PTHR46111:SF1">
    <property type="entry name" value="RIBOSOMAL RNA SMALL SUBUNIT METHYLTRANSFERASE I"/>
    <property type="match status" value="1"/>
</dbReference>
<evidence type="ECO:0000313" key="10">
    <source>
        <dbReference type="Proteomes" id="UP001205919"/>
    </source>
</evidence>
<keyword evidence="7" id="KW-0472">Membrane</keyword>
<protein>
    <recommendedName>
        <fullName evidence="6">Ribosomal RNA small subunit methyltransferase I</fullName>
        <ecNumber evidence="6">2.1.1.198</ecNumber>
    </recommendedName>
    <alternativeName>
        <fullName evidence="6">16S rRNA 2'-O-ribose C1402 methyltransferase</fullName>
    </alternativeName>
    <alternativeName>
        <fullName evidence="6">rRNA (cytidine-2'-O-)-methyltransferase RsmI</fullName>
    </alternativeName>
</protein>
<keyword evidence="10" id="KW-1185">Reference proteome</keyword>
<comment type="similarity">
    <text evidence="6">Belongs to the methyltransferase superfamily. RsmI family.</text>
</comment>
<keyword evidence="7" id="KW-1133">Transmembrane helix</keyword>
<evidence type="ECO:0000259" key="8">
    <source>
        <dbReference type="Pfam" id="PF00590"/>
    </source>
</evidence>
<dbReference type="InterPro" id="IPR000878">
    <property type="entry name" value="4pyrrol_Mease"/>
</dbReference>
<dbReference type="PANTHER" id="PTHR46111">
    <property type="entry name" value="RIBOSOMAL RNA SMALL SUBUNIT METHYLTRANSFERASE I"/>
    <property type="match status" value="1"/>
</dbReference>
<dbReference type="HAMAP" id="MF_01877">
    <property type="entry name" value="16SrRNA_methyltr_I"/>
    <property type="match status" value="1"/>
</dbReference>